<dbReference type="InterPro" id="IPR020603">
    <property type="entry name" value="MraZ_dom"/>
</dbReference>
<dbReference type="GO" id="GO:0051301">
    <property type="term" value="P:cell division"/>
    <property type="evidence" value="ECO:0007669"/>
    <property type="project" value="UniProtKB-KW"/>
</dbReference>
<comment type="subunit">
    <text evidence="7">Forms oligomers.</text>
</comment>
<feature type="domain" description="SpoVT-AbrB" evidence="8">
    <location>
        <begin position="5"/>
        <end position="51"/>
    </location>
</feature>
<dbReference type="SUPFAM" id="SSF89447">
    <property type="entry name" value="AbrB/MazE/MraZ-like"/>
    <property type="match status" value="1"/>
</dbReference>
<keyword evidence="6 7" id="KW-0804">Transcription</keyword>
<dbReference type="PANTHER" id="PTHR34701">
    <property type="entry name" value="TRANSCRIPTIONAL REGULATOR MRAZ"/>
    <property type="match status" value="1"/>
</dbReference>
<sequence>MFRGIYELSLDTKGRLSVPAKLRAILEEESEGLVTLTADLDKNLLIYTTSEWQKASSKLERLSSVEPRARFIKRLYLGHASDCELDSTGRILIPPMLRKYANLDKKVVLTGMGNKLELWNQEAWEQINLAGIEALSAEGFDFGEEIGALSI</sequence>
<keyword evidence="3" id="KW-0677">Repeat</keyword>
<dbReference type="InterPro" id="IPR003444">
    <property type="entry name" value="MraZ"/>
</dbReference>
<name>A0A380N3X6_9GAMM</name>
<protein>
    <recommendedName>
        <fullName evidence="1 7">Transcriptional regulator MraZ</fullName>
    </recommendedName>
</protein>
<evidence type="ECO:0000256" key="6">
    <source>
        <dbReference type="ARBA" id="ARBA00023163"/>
    </source>
</evidence>
<gene>
    <name evidence="7 9" type="primary">mraZ</name>
    <name evidence="9" type="ORF">NCTC10717_02269</name>
</gene>
<proteinExistence type="inferred from homology"/>
<dbReference type="InterPro" id="IPR037914">
    <property type="entry name" value="SpoVT-AbrB_sf"/>
</dbReference>
<dbReference type="InterPro" id="IPR035644">
    <property type="entry name" value="MraZ_C"/>
</dbReference>
<dbReference type="PANTHER" id="PTHR34701:SF1">
    <property type="entry name" value="TRANSCRIPTIONAL REGULATOR MRAZ"/>
    <property type="match status" value="1"/>
</dbReference>
<dbReference type="EMBL" id="UHIA01000004">
    <property type="protein sequence ID" value="SUO98517.1"/>
    <property type="molecule type" value="Genomic_DNA"/>
</dbReference>
<dbReference type="GO" id="GO:0005737">
    <property type="term" value="C:cytoplasm"/>
    <property type="evidence" value="ECO:0007669"/>
    <property type="project" value="UniProtKB-UniRule"/>
</dbReference>
<dbReference type="CDD" id="cd16320">
    <property type="entry name" value="MraZ_N"/>
    <property type="match status" value="1"/>
</dbReference>
<comment type="subcellular location">
    <subcellularLocation>
        <location evidence="7">Cytoplasm</location>
        <location evidence="7">Nucleoid</location>
    </subcellularLocation>
</comment>
<dbReference type="InterPro" id="IPR035642">
    <property type="entry name" value="MraZ_N"/>
</dbReference>
<dbReference type="CDD" id="cd16321">
    <property type="entry name" value="MraZ_C"/>
    <property type="match status" value="1"/>
</dbReference>
<accession>A0A380N3X6</accession>
<keyword evidence="4 7" id="KW-0805">Transcription regulation</keyword>
<dbReference type="Pfam" id="PF02381">
    <property type="entry name" value="MraZ"/>
    <property type="match status" value="2"/>
</dbReference>
<evidence type="ECO:0000256" key="2">
    <source>
        <dbReference type="ARBA" id="ARBA00022490"/>
    </source>
</evidence>
<dbReference type="GO" id="GO:2000143">
    <property type="term" value="P:negative regulation of DNA-templated transcription initiation"/>
    <property type="evidence" value="ECO:0007669"/>
    <property type="project" value="TreeGrafter"/>
</dbReference>
<evidence type="ECO:0000256" key="1">
    <source>
        <dbReference type="ARBA" id="ARBA00013860"/>
    </source>
</evidence>
<keyword evidence="5 7" id="KW-0238">DNA-binding</keyword>
<dbReference type="GO" id="GO:0009295">
    <property type="term" value="C:nucleoid"/>
    <property type="evidence" value="ECO:0007669"/>
    <property type="project" value="UniProtKB-SubCell"/>
</dbReference>
<dbReference type="Gene3D" id="3.40.1550.20">
    <property type="entry name" value="Transcriptional regulator MraZ domain"/>
    <property type="match status" value="1"/>
</dbReference>
<dbReference type="OrthoDB" id="9807753at2"/>
<feature type="domain" description="SpoVT-AbrB" evidence="8">
    <location>
        <begin position="80"/>
        <end position="123"/>
    </location>
</feature>
<evidence type="ECO:0000256" key="4">
    <source>
        <dbReference type="ARBA" id="ARBA00023015"/>
    </source>
</evidence>
<comment type="similarity">
    <text evidence="7">Belongs to the MraZ family.</text>
</comment>
<dbReference type="Proteomes" id="UP000254575">
    <property type="component" value="Unassembled WGS sequence"/>
</dbReference>
<dbReference type="AlphaFoldDB" id="A0A380N3X6"/>
<dbReference type="GO" id="GO:0000976">
    <property type="term" value="F:transcription cis-regulatory region binding"/>
    <property type="evidence" value="ECO:0007669"/>
    <property type="project" value="TreeGrafter"/>
</dbReference>
<evidence type="ECO:0000259" key="8">
    <source>
        <dbReference type="PROSITE" id="PS51740"/>
    </source>
</evidence>
<organism evidence="9 10">
    <name type="scientific">Suttonella indologenes</name>
    <dbReference type="NCBI Taxonomy" id="13276"/>
    <lineage>
        <taxon>Bacteria</taxon>
        <taxon>Pseudomonadati</taxon>
        <taxon>Pseudomonadota</taxon>
        <taxon>Gammaproteobacteria</taxon>
        <taxon>Cardiobacteriales</taxon>
        <taxon>Cardiobacteriaceae</taxon>
        <taxon>Suttonella</taxon>
    </lineage>
</organism>
<keyword evidence="9" id="KW-0131">Cell cycle</keyword>
<dbReference type="GO" id="GO:0003700">
    <property type="term" value="F:DNA-binding transcription factor activity"/>
    <property type="evidence" value="ECO:0007669"/>
    <property type="project" value="UniProtKB-UniRule"/>
</dbReference>
<evidence type="ECO:0000256" key="5">
    <source>
        <dbReference type="ARBA" id="ARBA00023125"/>
    </source>
</evidence>
<dbReference type="HAMAP" id="MF_01008">
    <property type="entry name" value="MraZ"/>
    <property type="match status" value="1"/>
</dbReference>
<dbReference type="PROSITE" id="PS51740">
    <property type="entry name" value="SPOVT_ABRB"/>
    <property type="match status" value="2"/>
</dbReference>
<dbReference type="InterPro" id="IPR007159">
    <property type="entry name" value="SpoVT-AbrB_dom"/>
</dbReference>
<evidence type="ECO:0000256" key="7">
    <source>
        <dbReference type="HAMAP-Rule" id="MF_01008"/>
    </source>
</evidence>
<keyword evidence="10" id="KW-1185">Reference proteome</keyword>
<keyword evidence="2 7" id="KW-0963">Cytoplasm</keyword>
<dbReference type="NCBIfam" id="TIGR00242">
    <property type="entry name" value="division/cell wall cluster transcriptional repressor MraZ"/>
    <property type="match status" value="1"/>
</dbReference>
<evidence type="ECO:0000313" key="9">
    <source>
        <dbReference type="EMBL" id="SUO98517.1"/>
    </source>
</evidence>
<keyword evidence="9" id="KW-0132">Cell division</keyword>
<reference evidence="9 10" key="1">
    <citation type="submission" date="2018-06" db="EMBL/GenBank/DDBJ databases">
        <authorList>
            <consortium name="Pathogen Informatics"/>
            <person name="Doyle S."/>
        </authorList>
    </citation>
    <scope>NUCLEOTIDE SEQUENCE [LARGE SCALE GENOMIC DNA]</scope>
    <source>
        <strain evidence="9 10">NCTC10717</strain>
    </source>
</reference>
<dbReference type="InterPro" id="IPR038619">
    <property type="entry name" value="MraZ_sf"/>
</dbReference>
<dbReference type="RefSeq" id="WP_115219335.1">
    <property type="nucleotide sequence ID" value="NZ_UHIA01000004.1"/>
</dbReference>
<evidence type="ECO:0000256" key="3">
    <source>
        <dbReference type="ARBA" id="ARBA00022737"/>
    </source>
</evidence>
<evidence type="ECO:0000313" key="10">
    <source>
        <dbReference type="Proteomes" id="UP000254575"/>
    </source>
</evidence>